<dbReference type="InterPro" id="IPR003362">
    <property type="entry name" value="Bact_transf"/>
</dbReference>
<dbReference type="EMBL" id="PFAH01000008">
    <property type="protein sequence ID" value="PIR97893.1"/>
    <property type="molecule type" value="Genomic_DNA"/>
</dbReference>
<evidence type="ECO:0000313" key="3">
    <source>
        <dbReference type="EMBL" id="PIR97893.1"/>
    </source>
</evidence>
<sequence>MKYPLWKRFFDITGAVLGLLIFLPLFPLIALAIKLDSEGPVFVRLKRVSEGREIMVYKFRSMIKNAEEQKVRLAHLNERNDGPLFKIRKDPRVTRVGRFIRRIRIDESPQLVNVLRGELGLVGPRPREPEEARQYPREYKKIIDFRNGVTGYSQVNGASSLPFIKELELDKYYVENFSFWLDLKIVLKTIVILFFDPTAV</sequence>
<comment type="similarity">
    <text evidence="1">Belongs to the bacterial sugar transferase family.</text>
</comment>
<name>A0A2H0VFQ7_9BACT</name>
<reference evidence="4" key="1">
    <citation type="submission" date="2017-09" db="EMBL/GenBank/DDBJ databases">
        <title>Depth-based differentiation of microbial function through sediment-hosted aquifers and enrichment of novel symbionts in the deep terrestrial subsurface.</title>
        <authorList>
            <person name="Probst A.J."/>
            <person name="Ladd B."/>
            <person name="Jarett J.K."/>
            <person name="Geller-Mcgrath D.E."/>
            <person name="Sieber C.M.K."/>
            <person name="Emerson J.B."/>
            <person name="Anantharaman K."/>
            <person name="Thomas B.C."/>
            <person name="Malmstrom R."/>
            <person name="Stieglmeier M."/>
            <person name="Klingl A."/>
            <person name="Woyke T."/>
            <person name="Ryan C.M."/>
            <person name="Banfield J.F."/>
        </authorList>
    </citation>
    <scope>NUCLEOTIDE SEQUENCE [LARGE SCALE GENOMIC DNA]</scope>
</reference>
<gene>
    <name evidence="3" type="ORF">COT89_02365</name>
</gene>
<dbReference type="GO" id="GO:0016780">
    <property type="term" value="F:phosphotransferase activity, for other substituted phosphate groups"/>
    <property type="evidence" value="ECO:0007669"/>
    <property type="project" value="TreeGrafter"/>
</dbReference>
<dbReference type="PANTHER" id="PTHR30576">
    <property type="entry name" value="COLANIC BIOSYNTHESIS UDP-GLUCOSE LIPID CARRIER TRANSFERASE"/>
    <property type="match status" value="1"/>
</dbReference>
<dbReference type="Proteomes" id="UP000231466">
    <property type="component" value="Unassembled WGS sequence"/>
</dbReference>
<dbReference type="Pfam" id="PF02397">
    <property type="entry name" value="Bac_transf"/>
    <property type="match status" value="1"/>
</dbReference>
<dbReference type="PANTHER" id="PTHR30576:SF10">
    <property type="entry name" value="SLL5057 PROTEIN"/>
    <property type="match status" value="1"/>
</dbReference>
<dbReference type="AlphaFoldDB" id="A0A2H0VFQ7"/>
<comment type="caution">
    <text evidence="3">The sequence shown here is derived from an EMBL/GenBank/DDBJ whole genome shotgun (WGS) entry which is preliminary data.</text>
</comment>
<evidence type="ECO:0000256" key="1">
    <source>
        <dbReference type="ARBA" id="ARBA00006464"/>
    </source>
</evidence>
<protein>
    <submittedName>
        <fullName evidence="3">Multidrug MFS transporter</fullName>
    </submittedName>
</protein>
<evidence type="ECO:0000259" key="2">
    <source>
        <dbReference type="Pfam" id="PF02397"/>
    </source>
</evidence>
<proteinExistence type="inferred from homology"/>
<feature type="domain" description="Bacterial sugar transferase" evidence="2">
    <location>
        <begin position="7"/>
        <end position="194"/>
    </location>
</feature>
<accession>A0A2H0VFQ7</accession>
<organism evidence="3 4">
    <name type="scientific">Candidatus Colwellbacteria bacterium CG10_big_fil_rev_8_21_14_0_10_42_22</name>
    <dbReference type="NCBI Taxonomy" id="1974540"/>
    <lineage>
        <taxon>Bacteria</taxon>
        <taxon>Candidatus Colwelliibacteriota</taxon>
    </lineage>
</organism>
<evidence type="ECO:0000313" key="4">
    <source>
        <dbReference type="Proteomes" id="UP000231466"/>
    </source>
</evidence>